<evidence type="ECO:0000313" key="4">
    <source>
        <dbReference type="Proteomes" id="UP001205311"/>
    </source>
</evidence>
<organism evidence="3 4">
    <name type="scientific">Streptoalloteichus tenebrarius (strain ATCC 17920 / DSM 40477 / JCM 4838 / CBS 697.72 / NBRC 16177 / NCIMB 11028 / NRRL B-12390 / A12253. 1 / ISP 5477)</name>
    <name type="common">Streptomyces tenebrarius</name>
    <dbReference type="NCBI Taxonomy" id="1933"/>
    <lineage>
        <taxon>Bacteria</taxon>
        <taxon>Bacillati</taxon>
        <taxon>Actinomycetota</taxon>
        <taxon>Actinomycetes</taxon>
        <taxon>Pseudonocardiales</taxon>
        <taxon>Pseudonocardiaceae</taxon>
        <taxon>Streptoalloteichus</taxon>
    </lineage>
</organism>
<dbReference type="InterPro" id="IPR005627">
    <property type="entry name" value="CutC-like"/>
</dbReference>
<accession>A0ABT1HVB5</accession>
<dbReference type="PANTHER" id="PTHR12598">
    <property type="entry name" value="COPPER HOMEOSTASIS PROTEIN CUTC"/>
    <property type="match status" value="1"/>
</dbReference>
<gene>
    <name evidence="3" type="ORF">LX15_003178</name>
</gene>
<dbReference type="Gene3D" id="3.20.20.380">
    <property type="entry name" value="Copper homeostasis (CutC) domain"/>
    <property type="match status" value="1"/>
</dbReference>
<evidence type="ECO:0000313" key="3">
    <source>
        <dbReference type="EMBL" id="MCP2259473.1"/>
    </source>
</evidence>
<reference evidence="3 4" key="1">
    <citation type="submission" date="2022-06" db="EMBL/GenBank/DDBJ databases">
        <title>Genomic Encyclopedia of Archaeal and Bacterial Type Strains, Phase II (KMG-II): from individual species to whole genera.</title>
        <authorList>
            <person name="Goeker M."/>
        </authorList>
    </citation>
    <scope>NUCLEOTIDE SEQUENCE [LARGE SCALE GENOMIC DNA]</scope>
    <source>
        <strain evidence="3 4">DSM 40477</strain>
    </source>
</reference>
<dbReference type="EMBL" id="JAMTCP010000017">
    <property type="protein sequence ID" value="MCP2259473.1"/>
    <property type="molecule type" value="Genomic_DNA"/>
</dbReference>
<comment type="similarity">
    <text evidence="1">Belongs to the CutC family.</text>
</comment>
<comment type="caution">
    <text evidence="3">The sequence shown here is derived from an EMBL/GenBank/DDBJ whole genome shotgun (WGS) entry which is preliminary data.</text>
</comment>
<dbReference type="PANTHER" id="PTHR12598:SF0">
    <property type="entry name" value="COPPER HOMEOSTASIS PROTEIN CUTC HOMOLOG"/>
    <property type="match status" value="1"/>
</dbReference>
<keyword evidence="4" id="KW-1185">Reference proteome</keyword>
<dbReference type="RefSeq" id="WP_253670369.1">
    <property type="nucleotide sequence ID" value="NZ_JAMTCP010000017.1"/>
</dbReference>
<evidence type="ECO:0000256" key="2">
    <source>
        <dbReference type="ARBA" id="ARBA00019014"/>
    </source>
</evidence>
<sequence>MSGRERGPLLEVIALDAADAVAAQEGGADRLELVSDIAADGLTPRTSTVREVLASTDLPVRVMLRDAAGFAPADLEGLRRRAAELRAAGAEEFVLGFLDGGGAVDVAACAALLAELEGCRWTFHRALDHAADRDLAWAAAVGLGCDAVLTAGSPLGVEAGIDALLDRAARRENGVELLVGGGLRSEHVAPLRAAGVLGFHVGGMVRAAGWDSPVEVAKVASLRTMINGGVPA</sequence>
<evidence type="ECO:0000256" key="1">
    <source>
        <dbReference type="ARBA" id="ARBA00007768"/>
    </source>
</evidence>
<dbReference type="InterPro" id="IPR036822">
    <property type="entry name" value="CutC-like_dom_sf"/>
</dbReference>
<dbReference type="Proteomes" id="UP001205311">
    <property type="component" value="Unassembled WGS sequence"/>
</dbReference>
<proteinExistence type="inferred from homology"/>
<dbReference type="Pfam" id="PF03932">
    <property type="entry name" value="CutC"/>
    <property type="match status" value="1"/>
</dbReference>
<dbReference type="SUPFAM" id="SSF110395">
    <property type="entry name" value="CutC-like"/>
    <property type="match status" value="1"/>
</dbReference>
<name>A0ABT1HVB5_STRSD</name>
<protein>
    <recommendedName>
        <fullName evidence="2">Copper homeostasis protein cutC homolog</fullName>
    </recommendedName>
</protein>